<sequence>MEGNSGKDEAKTEERCSIDTAVGDSSSGSNIGRSVRFPENYRRKEEDNNTGTGEASSVGRGGEKRDIKAEMPNNDGGEDTADDSSSGSAHSLEDSSASYEEPMEAEDAKPVRLSSSSMNHSSRSLRHSSHHSTVYTIHESDEGDSEETESSESAIDFQRIPPEEFEDSMSLLMDDEDEEFSMDFTDREDSSIRQSQLFVDTRPQLSEEKEKEPALINSDSTKETKVTWDSNVSGGVADLDFGGNGNQVSHRRLFGAQGRKLMDNSGRAIAGVQEKLQEKVDQVVETVELNANQSDPEANQKEYAFALSLGTVLTFNMGFVNGACFSGWVVAGANEPVAAFTNPYTDAALQLADGNFERVKFQSIMIFCFIGGSFVSGLVTPNAVPYRIEPTYGPSFLAAGICLCLASFFATVEDYSNVAFYLSAAAGGIQNGIASSYTAKLIRSTGLTGSSTDIGLYFGQYIRGNKENYSKLVVLCMLTVAFTLGGFFSFYAAQVMLSYTLLVSAALFLFIGMSIMVFLVKKLSISFRSAILGTWKWQAAAEAIKSSFGDTFGETFELDGSNPRAMTDHEIDLMFDRIDVDGSGTIDAEELYILLRSTGAQVSRQESDMMLQYADKDGDGVLDRDEWKFVVETALSGRKSMMELTKNVAGSAAAAASQVAASTRDLMGSGAMRIKNSVGSTTDMLGSSARNLFSTSRSIGSFREKKNPLRRISLTMGDSSNRDTPPKRRRRKKKRERTKSEDEEETSAYLEDSLSNLEDDSKGEKEKKNEEEAKEELGPFGDDADQQEQEKARHEKTNRKKVEKLYLARKQKCKPPDPQQETDQQQNVITSTTTRTGSD</sequence>
<keyword evidence="3" id="KW-1133">Transmembrane helix</keyword>
<keyword evidence="3" id="KW-0812">Transmembrane</keyword>
<dbReference type="EMBL" id="CAICTM010000169">
    <property type="protein sequence ID" value="CAB9503574.1"/>
    <property type="molecule type" value="Genomic_DNA"/>
</dbReference>
<dbReference type="InterPro" id="IPR010699">
    <property type="entry name" value="DUF1275"/>
</dbReference>
<organism evidence="5 6">
    <name type="scientific">Seminavis robusta</name>
    <dbReference type="NCBI Taxonomy" id="568900"/>
    <lineage>
        <taxon>Eukaryota</taxon>
        <taxon>Sar</taxon>
        <taxon>Stramenopiles</taxon>
        <taxon>Ochrophyta</taxon>
        <taxon>Bacillariophyta</taxon>
        <taxon>Bacillariophyceae</taxon>
        <taxon>Bacillariophycidae</taxon>
        <taxon>Naviculales</taxon>
        <taxon>Naviculaceae</taxon>
        <taxon>Seminavis</taxon>
    </lineage>
</organism>
<feature type="compositionally biased region" description="Low complexity" evidence="2">
    <location>
        <begin position="112"/>
        <end position="122"/>
    </location>
</feature>
<feature type="compositionally biased region" description="Basic residues" evidence="2">
    <location>
        <begin position="727"/>
        <end position="737"/>
    </location>
</feature>
<feature type="domain" description="EF-hand" evidence="4">
    <location>
        <begin position="602"/>
        <end position="637"/>
    </location>
</feature>
<feature type="transmembrane region" description="Helical" evidence="3">
    <location>
        <begin position="472"/>
        <end position="493"/>
    </location>
</feature>
<feature type="compositionally biased region" description="Basic and acidic residues" evidence="2">
    <location>
        <begin position="759"/>
        <end position="777"/>
    </location>
</feature>
<accession>A0A9N8DJ50</accession>
<evidence type="ECO:0000256" key="3">
    <source>
        <dbReference type="SAM" id="Phobius"/>
    </source>
</evidence>
<feature type="compositionally biased region" description="Acidic residues" evidence="2">
    <location>
        <begin position="141"/>
        <end position="150"/>
    </location>
</feature>
<dbReference type="GO" id="GO:0005509">
    <property type="term" value="F:calcium ion binding"/>
    <property type="evidence" value="ECO:0007669"/>
    <property type="project" value="InterPro"/>
</dbReference>
<feature type="transmembrane region" description="Helical" evidence="3">
    <location>
        <begin position="392"/>
        <end position="412"/>
    </location>
</feature>
<keyword evidence="1" id="KW-0106">Calcium</keyword>
<feature type="region of interest" description="Disordered" evidence="2">
    <location>
        <begin position="1"/>
        <end position="162"/>
    </location>
</feature>
<evidence type="ECO:0000256" key="1">
    <source>
        <dbReference type="ARBA" id="ARBA00022837"/>
    </source>
</evidence>
<dbReference type="SMART" id="SM00054">
    <property type="entry name" value="EFh"/>
    <property type="match status" value="2"/>
</dbReference>
<evidence type="ECO:0000259" key="4">
    <source>
        <dbReference type="PROSITE" id="PS50222"/>
    </source>
</evidence>
<protein>
    <submittedName>
        <fullName evidence="5">MembrAne</fullName>
    </submittedName>
</protein>
<keyword evidence="6" id="KW-1185">Reference proteome</keyword>
<feature type="transmembrane region" description="Helical" evidence="3">
    <location>
        <begin position="361"/>
        <end position="380"/>
    </location>
</feature>
<feature type="domain" description="EF-hand" evidence="4">
    <location>
        <begin position="566"/>
        <end position="601"/>
    </location>
</feature>
<dbReference type="Pfam" id="PF06912">
    <property type="entry name" value="DUF1275"/>
    <property type="match status" value="1"/>
</dbReference>
<feature type="compositionally biased region" description="Basic residues" evidence="2">
    <location>
        <begin position="796"/>
        <end position="813"/>
    </location>
</feature>
<keyword evidence="3" id="KW-0472">Membrane</keyword>
<feature type="compositionally biased region" description="Polar residues" evidence="2">
    <location>
        <begin position="23"/>
        <end position="32"/>
    </location>
</feature>
<comment type="caution">
    <text evidence="5">The sequence shown here is derived from an EMBL/GenBank/DDBJ whole genome shotgun (WGS) entry which is preliminary data.</text>
</comment>
<feature type="compositionally biased region" description="Polar residues" evidence="2">
    <location>
        <begin position="83"/>
        <end position="98"/>
    </location>
</feature>
<dbReference type="CDD" id="cd00051">
    <property type="entry name" value="EFh"/>
    <property type="match status" value="1"/>
</dbReference>
<dbReference type="PROSITE" id="PS00018">
    <property type="entry name" value="EF_HAND_1"/>
    <property type="match status" value="2"/>
</dbReference>
<evidence type="ECO:0000313" key="6">
    <source>
        <dbReference type="Proteomes" id="UP001153069"/>
    </source>
</evidence>
<proteinExistence type="predicted"/>
<gene>
    <name evidence="5" type="ORF">SEMRO_170_G075330.1</name>
</gene>
<dbReference type="AlphaFoldDB" id="A0A9N8DJ50"/>
<dbReference type="OrthoDB" id="43894at2759"/>
<dbReference type="InterPro" id="IPR018247">
    <property type="entry name" value="EF_Hand_1_Ca_BS"/>
</dbReference>
<feature type="compositionally biased region" description="Basic and acidic residues" evidence="2">
    <location>
        <begin position="1"/>
        <end position="17"/>
    </location>
</feature>
<dbReference type="Proteomes" id="UP001153069">
    <property type="component" value="Unassembled WGS sequence"/>
</dbReference>
<dbReference type="InterPro" id="IPR002048">
    <property type="entry name" value="EF_hand_dom"/>
</dbReference>
<dbReference type="PANTHER" id="PTHR37314">
    <property type="entry name" value="SLR0142 PROTEIN"/>
    <property type="match status" value="1"/>
</dbReference>
<feature type="transmembrane region" description="Helical" evidence="3">
    <location>
        <begin position="499"/>
        <end position="520"/>
    </location>
</feature>
<dbReference type="SUPFAM" id="SSF47473">
    <property type="entry name" value="EF-hand"/>
    <property type="match status" value="1"/>
</dbReference>
<dbReference type="Gene3D" id="1.10.238.10">
    <property type="entry name" value="EF-hand"/>
    <property type="match status" value="1"/>
</dbReference>
<dbReference type="PROSITE" id="PS50222">
    <property type="entry name" value="EF_HAND_2"/>
    <property type="match status" value="2"/>
</dbReference>
<name>A0A9N8DJ50_9STRA</name>
<feature type="region of interest" description="Disordered" evidence="2">
    <location>
        <begin position="699"/>
        <end position="839"/>
    </location>
</feature>
<dbReference type="Pfam" id="PF13499">
    <property type="entry name" value="EF-hand_7"/>
    <property type="match status" value="1"/>
</dbReference>
<dbReference type="InterPro" id="IPR011992">
    <property type="entry name" value="EF-hand-dom_pair"/>
</dbReference>
<dbReference type="PANTHER" id="PTHR37314:SF4">
    <property type="entry name" value="UPF0700 TRANSMEMBRANE PROTEIN YOAK"/>
    <property type="match status" value="1"/>
</dbReference>
<evidence type="ECO:0000313" key="5">
    <source>
        <dbReference type="EMBL" id="CAB9503574.1"/>
    </source>
</evidence>
<evidence type="ECO:0000256" key="2">
    <source>
        <dbReference type="SAM" id="MobiDB-lite"/>
    </source>
</evidence>
<feature type="compositionally biased region" description="Polar residues" evidence="2">
    <location>
        <begin position="827"/>
        <end position="839"/>
    </location>
</feature>
<reference evidence="5" key="1">
    <citation type="submission" date="2020-06" db="EMBL/GenBank/DDBJ databases">
        <authorList>
            <consortium name="Plant Systems Biology data submission"/>
        </authorList>
    </citation>
    <scope>NUCLEOTIDE SEQUENCE</scope>
    <source>
        <strain evidence="5">D6</strain>
    </source>
</reference>